<dbReference type="Proteomes" id="UP000053328">
    <property type="component" value="Unassembled WGS sequence"/>
</dbReference>
<protein>
    <recommendedName>
        <fullName evidence="4">NADH dehydrogenase [ubiquinone] 1 beta subcomplex subunit 8, mitochondrial</fullName>
    </recommendedName>
</protein>
<keyword evidence="1" id="KW-0812">Transmembrane</keyword>
<proteinExistence type="predicted"/>
<dbReference type="InterPro" id="IPR008699">
    <property type="entry name" value="NDUFB8"/>
</dbReference>
<accession>A0A0D2B9Y6</accession>
<sequence>MLSPRALTLAARSTRSLVRPQPRLFKAPFSVATAQRAAIPRNVVGDFPSDKAIGEIDDPEMNGGYINPPRIKRQHRDPYADWDDKQERRNFGEPVHEDNEVLGVFALEDYTHLTTGQGLLLWGGFISCILGITYFVKATYPGKPSVPTEYPGGLDQELGGAGAVRAHKAGDAVKRV</sequence>
<dbReference type="EMBL" id="KN847495">
    <property type="protein sequence ID" value="KIW15430.1"/>
    <property type="molecule type" value="Genomic_DNA"/>
</dbReference>
<dbReference type="PANTHER" id="PTHR12840">
    <property type="entry name" value="NADH-UBIQUINONE OXIDOREDUCTASE ASHI SUBUNIT"/>
    <property type="match status" value="1"/>
</dbReference>
<dbReference type="HOGENOM" id="CLU_100674_0_1_1"/>
<dbReference type="STRING" id="91928.A0A0D2B9Y6"/>
<keyword evidence="1" id="KW-1133">Transmembrane helix</keyword>
<keyword evidence="3" id="KW-1185">Reference proteome</keyword>
<dbReference type="GO" id="GO:0005739">
    <property type="term" value="C:mitochondrion"/>
    <property type="evidence" value="ECO:0007669"/>
    <property type="project" value="InterPro"/>
</dbReference>
<dbReference type="PANTHER" id="PTHR12840:SF1">
    <property type="entry name" value="NADH DEHYDROGENASE [UBIQUINONE] 1 BETA SUBCOMPLEX SUBUNIT 8, MITOCHONDRIAL"/>
    <property type="match status" value="1"/>
</dbReference>
<dbReference type="GeneID" id="27332559"/>
<dbReference type="VEuPathDB" id="FungiDB:PV08_05476"/>
<keyword evidence="1" id="KW-0472">Membrane</keyword>
<evidence type="ECO:0000256" key="1">
    <source>
        <dbReference type="SAM" id="Phobius"/>
    </source>
</evidence>
<dbReference type="AlphaFoldDB" id="A0A0D2B9Y6"/>
<evidence type="ECO:0008006" key="4">
    <source>
        <dbReference type="Google" id="ProtNLM"/>
    </source>
</evidence>
<dbReference type="Pfam" id="PF05821">
    <property type="entry name" value="NDUF_B8"/>
    <property type="match status" value="1"/>
</dbReference>
<evidence type="ECO:0000313" key="2">
    <source>
        <dbReference type="EMBL" id="KIW15430.1"/>
    </source>
</evidence>
<dbReference type="OrthoDB" id="2014058at2759"/>
<gene>
    <name evidence="2" type="ORF">PV08_05476</name>
</gene>
<evidence type="ECO:0000313" key="3">
    <source>
        <dbReference type="Proteomes" id="UP000053328"/>
    </source>
</evidence>
<reference evidence="2 3" key="1">
    <citation type="submission" date="2015-01" db="EMBL/GenBank/DDBJ databases">
        <title>The Genome Sequence of Exophiala spinifera CBS89968.</title>
        <authorList>
            <consortium name="The Broad Institute Genomics Platform"/>
            <person name="Cuomo C."/>
            <person name="de Hoog S."/>
            <person name="Gorbushina A."/>
            <person name="Stielow B."/>
            <person name="Teixiera M."/>
            <person name="Abouelleil A."/>
            <person name="Chapman S.B."/>
            <person name="Priest M."/>
            <person name="Young S.K."/>
            <person name="Wortman J."/>
            <person name="Nusbaum C."/>
            <person name="Birren B."/>
        </authorList>
    </citation>
    <scope>NUCLEOTIDE SEQUENCE [LARGE SCALE GENOMIC DNA]</scope>
    <source>
        <strain evidence="2 3">CBS 89968</strain>
    </source>
</reference>
<name>A0A0D2B9Y6_9EURO</name>
<feature type="transmembrane region" description="Helical" evidence="1">
    <location>
        <begin position="119"/>
        <end position="136"/>
    </location>
</feature>
<dbReference type="RefSeq" id="XP_016235646.1">
    <property type="nucleotide sequence ID" value="XM_016379819.1"/>
</dbReference>
<organism evidence="2 3">
    <name type="scientific">Exophiala spinifera</name>
    <dbReference type="NCBI Taxonomy" id="91928"/>
    <lineage>
        <taxon>Eukaryota</taxon>
        <taxon>Fungi</taxon>
        <taxon>Dikarya</taxon>
        <taxon>Ascomycota</taxon>
        <taxon>Pezizomycotina</taxon>
        <taxon>Eurotiomycetes</taxon>
        <taxon>Chaetothyriomycetidae</taxon>
        <taxon>Chaetothyriales</taxon>
        <taxon>Herpotrichiellaceae</taxon>
        <taxon>Exophiala</taxon>
    </lineage>
</organism>